<evidence type="ECO:0000256" key="8">
    <source>
        <dbReference type="SAM" id="Phobius"/>
    </source>
</evidence>
<dbReference type="InterPro" id="IPR000253">
    <property type="entry name" value="FHA_dom"/>
</dbReference>
<evidence type="ECO:0000259" key="9">
    <source>
        <dbReference type="PROSITE" id="PS50006"/>
    </source>
</evidence>
<dbReference type="Pfam" id="PF06271">
    <property type="entry name" value="RDD"/>
    <property type="match status" value="1"/>
</dbReference>
<keyword evidence="5 8" id="KW-1133">Transmembrane helix</keyword>
<dbReference type="InterPro" id="IPR051791">
    <property type="entry name" value="Pra-immunoreactive"/>
</dbReference>
<feature type="region of interest" description="Disordered" evidence="7">
    <location>
        <begin position="206"/>
        <end position="235"/>
    </location>
</feature>
<evidence type="ECO:0000256" key="4">
    <source>
        <dbReference type="ARBA" id="ARBA00022692"/>
    </source>
</evidence>
<feature type="compositionally biased region" description="Pro residues" evidence="7">
    <location>
        <begin position="335"/>
        <end position="354"/>
    </location>
</feature>
<feature type="region of interest" description="Disordered" evidence="7">
    <location>
        <begin position="295"/>
        <end position="354"/>
    </location>
</feature>
<dbReference type="SUPFAM" id="SSF49879">
    <property type="entry name" value="SMAD/FHA domain"/>
    <property type="match status" value="1"/>
</dbReference>
<evidence type="ECO:0000256" key="7">
    <source>
        <dbReference type="SAM" id="MobiDB-lite"/>
    </source>
</evidence>
<protein>
    <submittedName>
        <fullName evidence="10">RDD family protein</fullName>
    </submittedName>
</protein>
<dbReference type="InterPro" id="IPR008984">
    <property type="entry name" value="SMAD_FHA_dom_sf"/>
</dbReference>
<evidence type="ECO:0000256" key="5">
    <source>
        <dbReference type="ARBA" id="ARBA00022989"/>
    </source>
</evidence>
<dbReference type="PROSITE" id="PS50006">
    <property type="entry name" value="FHA_DOMAIN"/>
    <property type="match status" value="1"/>
</dbReference>
<dbReference type="PANTHER" id="PTHR36115">
    <property type="entry name" value="PROLINE-RICH ANTIGEN HOMOLOG-RELATED"/>
    <property type="match status" value="1"/>
</dbReference>
<dbReference type="EMBL" id="CP078075">
    <property type="protein sequence ID" value="WDM44616.1"/>
    <property type="molecule type" value="Genomic_DNA"/>
</dbReference>
<keyword evidence="4 8" id="KW-0812">Transmembrane</keyword>
<keyword evidence="3" id="KW-0597">Phosphoprotein</keyword>
<keyword evidence="2" id="KW-1003">Cell membrane</keyword>
<gene>
    <name evidence="10" type="ORF">KV395_15800</name>
</gene>
<feature type="transmembrane region" description="Helical" evidence="8">
    <location>
        <begin position="139"/>
        <end position="162"/>
    </location>
</feature>
<organism evidence="10 11">
    <name type="scientific">Microbacterium luteolum</name>
    <name type="common">Aureobacterium luteolum</name>
    <dbReference type="NCBI Taxonomy" id="69367"/>
    <lineage>
        <taxon>Bacteria</taxon>
        <taxon>Bacillati</taxon>
        <taxon>Actinomycetota</taxon>
        <taxon>Actinomycetes</taxon>
        <taxon>Micrococcales</taxon>
        <taxon>Microbacteriaceae</taxon>
        <taxon>Microbacterium</taxon>
    </lineage>
</organism>
<evidence type="ECO:0000256" key="1">
    <source>
        <dbReference type="ARBA" id="ARBA00004651"/>
    </source>
</evidence>
<keyword evidence="11" id="KW-1185">Reference proteome</keyword>
<dbReference type="PANTHER" id="PTHR36115:SF6">
    <property type="entry name" value="PROLINE-RICH ANTIGEN HOMOLOG"/>
    <property type="match status" value="1"/>
</dbReference>
<dbReference type="RefSeq" id="WP_282214758.1">
    <property type="nucleotide sequence ID" value="NZ_BAAAUN010000001.1"/>
</dbReference>
<feature type="transmembrane region" description="Helical" evidence="8">
    <location>
        <begin position="84"/>
        <end position="108"/>
    </location>
</feature>
<dbReference type="CDD" id="cd00060">
    <property type="entry name" value="FHA"/>
    <property type="match status" value="1"/>
</dbReference>
<feature type="compositionally biased region" description="Pro residues" evidence="7">
    <location>
        <begin position="300"/>
        <end position="309"/>
    </location>
</feature>
<feature type="transmembrane region" description="Helical" evidence="8">
    <location>
        <begin position="40"/>
        <end position="64"/>
    </location>
</feature>
<dbReference type="InterPro" id="IPR010432">
    <property type="entry name" value="RDD"/>
</dbReference>
<evidence type="ECO:0000256" key="6">
    <source>
        <dbReference type="ARBA" id="ARBA00023136"/>
    </source>
</evidence>
<evidence type="ECO:0000256" key="3">
    <source>
        <dbReference type="ARBA" id="ARBA00022553"/>
    </source>
</evidence>
<name>A0ABY7XRT6_MICLT</name>
<evidence type="ECO:0000256" key="2">
    <source>
        <dbReference type="ARBA" id="ARBA00022475"/>
    </source>
</evidence>
<comment type="subcellular location">
    <subcellularLocation>
        <location evidence="1">Cell membrane</location>
        <topology evidence="1">Multi-pass membrane protein</topology>
    </subcellularLocation>
</comment>
<accession>A0ABY7XRT6</accession>
<dbReference type="Gene3D" id="2.60.200.20">
    <property type="match status" value="1"/>
</dbReference>
<feature type="domain" description="FHA" evidence="9">
    <location>
        <begin position="396"/>
        <end position="447"/>
    </location>
</feature>
<evidence type="ECO:0000313" key="10">
    <source>
        <dbReference type="EMBL" id="WDM44616.1"/>
    </source>
</evidence>
<reference evidence="10 11" key="1">
    <citation type="submission" date="2021-06" db="EMBL/GenBank/DDBJ databases">
        <title>Genome-based taxonomic framework of Microbacterium strains isolated from marine environment, the description of four new species and reclassification of four preexisting species.</title>
        <authorList>
            <person name="Lee S.D."/>
            <person name="Kim S.-M."/>
            <person name="Byeon Y.-S."/>
            <person name="Yang H.L."/>
            <person name="Kim I.S."/>
        </authorList>
    </citation>
    <scope>NUCLEOTIDE SEQUENCE [LARGE SCALE GENOMIC DNA]</scope>
    <source>
        <strain evidence="10 11">KACC 14465</strain>
    </source>
</reference>
<dbReference type="Proteomes" id="UP001215097">
    <property type="component" value="Chromosome"/>
</dbReference>
<proteinExistence type="predicted"/>
<feature type="region of interest" description="Disordered" evidence="7">
    <location>
        <begin position="260"/>
        <end position="280"/>
    </location>
</feature>
<evidence type="ECO:0000313" key="11">
    <source>
        <dbReference type="Proteomes" id="UP001215097"/>
    </source>
</evidence>
<keyword evidence="6 8" id="KW-0472">Membrane</keyword>
<sequence>MIWEIDEQQQTIEGVDAQGRPDPAYAAALGLLRAPFGRRALAAAIDVAIWMLLQLPLWIGAIPLLLKLASGAISSYGFVNHPDFVLAVVAASVSTLLSLIFLIVQLFLHGLKGRTIGKGLTGLRSVNVVTLERPRVGAVLLRFLIVFAAGVVPLVGPALILISPTFDPEGRGRGLHDKVSKIWLIDVRKGLNPFDEKRMRVARKVVKAEPTPERSALPSLATPIDPAAQPSYRPGSRVSAGVLGVARPYQAHERPSVGLPLAAPTVDVGPGEAGKPVLGGYRIADGDRVVRADLSSAAPAPQPAAPPAPASASASEPAPAPPAPPSASAAASSPAPQPAPSPAPDPVAAPPAPPVAPVAAPVAPAAAPVAPAAPEPAVRYGLRFDTGESILIAEPVLLGRNPDAAEHPGARPIALVDDSRSLSKTHMLVRPVDGGLEIVDCHSTNGSGLIRGGTEYGVAAGTPVQTVDGDMIRLGDRVAAVVRA</sequence>